<dbReference type="InterPro" id="IPR032777">
    <property type="entry name" value="DUF4515"/>
</dbReference>
<evidence type="ECO:0000256" key="2">
    <source>
        <dbReference type="SAM" id="Coils"/>
    </source>
</evidence>
<evidence type="ECO:0000313" key="5">
    <source>
        <dbReference type="EMBL" id="KAJ3034581.1"/>
    </source>
</evidence>
<keyword evidence="1 2" id="KW-0175">Coiled coil</keyword>
<accession>A0AAD5S1J6</accession>
<protein>
    <recommendedName>
        <fullName evidence="4">DUF4515 domain-containing protein</fullName>
    </recommendedName>
</protein>
<organism evidence="5 6">
    <name type="scientific">Rhizophlyctis rosea</name>
    <dbReference type="NCBI Taxonomy" id="64517"/>
    <lineage>
        <taxon>Eukaryota</taxon>
        <taxon>Fungi</taxon>
        <taxon>Fungi incertae sedis</taxon>
        <taxon>Chytridiomycota</taxon>
        <taxon>Chytridiomycota incertae sedis</taxon>
        <taxon>Chytridiomycetes</taxon>
        <taxon>Rhizophlyctidales</taxon>
        <taxon>Rhizophlyctidaceae</taxon>
        <taxon>Rhizophlyctis</taxon>
    </lineage>
</organism>
<feature type="compositionally biased region" description="Pro residues" evidence="3">
    <location>
        <begin position="9"/>
        <end position="21"/>
    </location>
</feature>
<name>A0AAD5S1J6_9FUNG</name>
<feature type="domain" description="DUF4515" evidence="4">
    <location>
        <begin position="77"/>
        <end position="261"/>
    </location>
</feature>
<evidence type="ECO:0000256" key="1">
    <source>
        <dbReference type="ARBA" id="ARBA00023054"/>
    </source>
</evidence>
<reference evidence="5" key="1">
    <citation type="submission" date="2020-05" db="EMBL/GenBank/DDBJ databases">
        <title>Phylogenomic resolution of chytrid fungi.</title>
        <authorList>
            <person name="Stajich J.E."/>
            <person name="Amses K."/>
            <person name="Simmons R."/>
            <person name="Seto K."/>
            <person name="Myers J."/>
            <person name="Bonds A."/>
            <person name="Quandt C.A."/>
            <person name="Barry K."/>
            <person name="Liu P."/>
            <person name="Grigoriev I."/>
            <person name="Longcore J.E."/>
            <person name="James T.Y."/>
        </authorList>
    </citation>
    <scope>NUCLEOTIDE SEQUENCE</scope>
    <source>
        <strain evidence="5">JEL0318</strain>
    </source>
</reference>
<evidence type="ECO:0000256" key="3">
    <source>
        <dbReference type="SAM" id="MobiDB-lite"/>
    </source>
</evidence>
<evidence type="ECO:0000313" key="6">
    <source>
        <dbReference type="Proteomes" id="UP001212841"/>
    </source>
</evidence>
<sequence>MAATSRPITPLPPTPTIPDIPPPKKRPINLVKHLLKKGGKGGTELNLDELDEGVLRSRKTENEWYRSEIETVQRDTNEYIAYLEQKRSEKQTAIDNLVAANKADLEEFQAKKKAKEAENAAKMEELKKLIEDLELKQEQKQQEVNQLSDVMARRARHESDMAKLRREMAAAESDHQDQLSKLERKLLEERMKLQKEADARIAVMESAAHDKASKYLHDHTTLLSQENTLLATQLRACIHRTQILLARKDQLDKQNAELLREHRL</sequence>
<proteinExistence type="predicted"/>
<evidence type="ECO:0000259" key="4">
    <source>
        <dbReference type="Pfam" id="PF14988"/>
    </source>
</evidence>
<gene>
    <name evidence="5" type="ORF">HK097_004467</name>
</gene>
<dbReference type="PANTHER" id="PTHR14845">
    <property type="entry name" value="COILED-COIL DOMAIN-CONTAINING 166"/>
    <property type="match status" value="1"/>
</dbReference>
<comment type="caution">
    <text evidence="5">The sequence shown here is derived from an EMBL/GenBank/DDBJ whole genome shotgun (WGS) entry which is preliminary data.</text>
</comment>
<dbReference type="Proteomes" id="UP001212841">
    <property type="component" value="Unassembled WGS sequence"/>
</dbReference>
<feature type="non-terminal residue" evidence="5">
    <location>
        <position position="264"/>
    </location>
</feature>
<keyword evidence="6" id="KW-1185">Reference proteome</keyword>
<dbReference type="EMBL" id="JADGJD010002143">
    <property type="protein sequence ID" value="KAJ3034581.1"/>
    <property type="molecule type" value="Genomic_DNA"/>
</dbReference>
<dbReference type="Pfam" id="PF14988">
    <property type="entry name" value="DUF4515"/>
    <property type="match status" value="1"/>
</dbReference>
<feature type="coiled-coil region" evidence="2">
    <location>
        <begin position="83"/>
        <end position="199"/>
    </location>
</feature>
<dbReference type="PANTHER" id="PTHR14845:SF0">
    <property type="entry name" value="DUF4515 DOMAIN-CONTAINING PROTEIN"/>
    <property type="match status" value="1"/>
</dbReference>
<feature type="region of interest" description="Disordered" evidence="3">
    <location>
        <begin position="1"/>
        <end position="25"/>
    </location>
</feature>
<dbReference type="AlphaFoldDB" id="A0AAD5S1J6"/>